<dbReference type="OrthoDB" id="9810015at2"/>
<evidence type="ECO:0000256" key="1">
    <source>
        <dbReference type="ARBA" id="ARBA00007637"/>
    </source>
</evidence>
<comment type="similarity">
    <text evidence="1">Belongs to the NAD(P)-dependent epimerase/dehydratase family.</text>
</comment>
<dbReference type="Proteomes" id="UP000198393">
    <property type="component" value="Unassembled WGS sequence"/>
</dbReference>
<dbReference type="Pfam" id="PF01370">
    <property type="entry name" value="Epimerase"/>
    <property type="match status" value="1"/>
</dbReference>
<evidence type="ECO:0000313" key="3">
    <source>
        <dbReference type="EMBL" id="SNT01763.1"/>
    </source>
</evidence>
<reference evidence="3 4" key="1">
    <citation type="submission" date="2017-06" db="EMBL/GenBank/DDBJ databases">
        <authorList>
            <person name="Kim H.J."/>
            <person name="Triplett B.A."/>
        </authorList>
    </citation>
    <scope>NUCLEOTIDE SEQUENCE [LARGE SCALE GENOMIC DNA]</scope>
    <source>
        <strain evidence="3 4">DSM 19307</strain>
    </source>
</reference>
<dbReference type="InterPro" id="IPR036291">
    <property type="entry name" value="NAD(P)-bd_dom_sf"/>
</dbReference>
<accession>A0A239J906</accession>
<dbReference type="Gene3D" id="3.90.25.10">
    <property type="entry name" value="UDP-galactose 4-epimerase, domain 1"/>
    <property type="match status" value="1"/>
</dbReference>
<sequence>MPYSLVTGGAGFIGAHVARSLLSSGKQVIVLDDLSGGFKENVPEKAIFIEGTILDHELLQKLFNEYEIEYVYHLAAYAAEGLSHFIKRFNYSNNLTGSVNLINESVKHKVKCFVFTSSIATYGALPPPMREDMTPEPEDPYGIAKLAVEMDLKVSHEMFGLDYVIFRPHNVYGEYQNLGDRYRNVVGIFMNQLMQGNPLTVFGDGSQTRAFTYVGDIAPIIANCVDHKECYGEVFNIGADKEYTVKELANAVIDAMGMKSELRFLDARNEVVHAHSDHSKIKKIFGEYSKTSLEEGLKGMVGWAKATGAKKSSKFENIEITEKLPPVWLED</sequence>
<dbReference type="EMBL" id="FZPD01000003">
    <property type="protein sequence ID" value="SNT01763.1"/>
    <property type="molecule type" value="Genomic_DNA"/>
</dbReference>
<organism evidence="3 4">
    <name type="scientific">Ekhidna lutea</name>
    <dbReference type="NCBI Taxonomy" id="447679"/>
    <lineage>
        <taxon>Bacteria</taxon>
        <taxon>Pseudomonadati</taxon>
        <taxon>Bacteroidota</taxon>
        <taxon>Cytophagia</taxon>
        <taxon>Cytophagales</taxon>
        <taxon>Reichenbachiellaceae</taxon>
        <taxon>Ekhidna</taxon>
    </lineage>
</organism>
<dbReference type="RefSeq" id="WP_089356741.1">
    <property type="nucleotide sequence ID" value="NZ_FZPD01000003.1"/>
</dbReference>
<dbReference type="Gene3D" id="3.40.50.720">
    <property type="entry name" value="NAD(P)-binding Rossmann-like Domain"/>
    <property type="match status" value="1"/>
</dbReference>
<feature type="domain" description="NAD-dependent epimerase/dehydratase" evidence="2">
    <location>
        <begin position="5"/>
        <end position="238"/>
    </location>
</feature>
<evidence type="ECO:0000313" key="4">
    <source>
        <dbReference type="Proteomes" id="UP000198393"/>
    </source>
</evidence>
<dbReference type="InterPro" id="IPR001509">
    <property type="entry name" value="Epimerase_deHydtase"/>
</dbReference>
<evidence type="ECO:0000259" key="2">
    <source>
        <dbReference type="Pfam" id="PF01370"/>
    </source>
</evidence>
<keyword evidence="4" id="KW-1185">Reference proteome</keyword>
<dbReference type="AlphaFoldDB" id="A0A239J906"/>
<protein>
    <submittedName>
        <fullName evidence="3">UDP-glucose 4-epimerase</fullName>
    </submittedName>
</protein>
<dbReference type="SUPFAM" id="SSF51735">
    <property type="entry name" value="NAD(P)-binding Rossmann-fold domains"/>
    <property type="match status" value="1"/>
</dbReference>
<proteinExistence type="inferred from homology"/>
<dbReference type="PANTHER" id="PTHR43000">
    <property type="entry name" value="DTDP-D-GLUCOSE 4,6-DEHYDRATASE-RELATED"/>
    <property type="match status" value="1"/>
</dbReference>
<name>A0A239J906_EKHLU</name>
<gene>
    <name evidence="3" type="ORF">SAMN05421640_2025</name>
</gene>